<organism evidence="2 3">
    <name type="scientific">Homarus americanus</name>
    <name type="common">American lobster</name>
    <dbReference type="NCBI Taxonomy" id="6706"/>
    <lineage>
        <taxon>Eukaryota</taxon>
        <taxon>Metazoa</taxon>
        <taxon>Ecdysozoa</taxon>
        <taxon>Arthropoda</taxon>
        <taxon>Crustacea</taxon>
        <taxon>Multicrustacea</taxon>
        <taxon>Malacostraca</taxon>
        <taxon>Eumalacostraca</taxon>
        <taxon>Eucarida</taxon>
        <taxon>Decapoda</taxon>
        <taxon>Pleocyemata</taxon>
        <taxon>Astacidea</taxon>
        <taxon>Nephropoidea</taxon>
        <taxon>Nephropidae</taxon>
        <taxon>Homarus</taxon>
    </lineage>
</organism>
<proteinExistence type="predicted"/>
<evidence type="ECO:0000256" key="1">
    <source>
        <dbReference type="PROSITE-ProRule" id="PRU00023"/>
    </source>
</evidence>
<sequence>SDRTRKCSANIRGGLDPLLEVGSDRLSAGLELFLKRRLSGEMGGRRDEAKNNLKTVFLGQASASEAADADDEEDVTLHLAALCGDSEGLRHIAGEIHYSQWLNYRVRPYMSPPLRLAVSAGANPEGSRKNRCSPLLVAVRDGFSEGVKLLLQHGADPEPFNQICTCVPGWPLQHAIVYAHFSCYFELIKGGALANLTLLPYQVNPKVVTRLSIPHAILKYAKEYPEFMELYNECGGNLRQVNTAGTTCSEEFLDGSPAKDLLISLSGEAPI</sequence>
<dbReference type="Gene3D" id="1.25.40.20">
    <property type="entry name" value="Ankyrin repeat-containing domain"/>
    <property type="match status" value="1"/>
</dbReference>
<feature type="non-terminal residue" evidence="2">
    <location>
        <position position="1"/>
    </location>
</feature>
<comment type="caution">
    <text evidence="2">The sequence shown here is derived from an EMBL/GenBank/DDBJ whole genome shotgun (WGS) entry which is preliminary data.</text>
</comment>
<accession>A0A8J5NAW1</accession>
<evidence type="ECO:0000313" key="2">
    <source>
        <dbReference type="EMBL" id="KAG7176033.1"/>
    </source>
</evidence>
<dbReference type="InterPro" id="IPR036770">
    <property type="entry name" value="Ankyrin_rpt-contain_sf"/>
</dbReference>
<feature type="repeat" description="ANK" evidence="1">
    <location>
        <begin position="130"/>
        <end position="162"/>
    </location>
</feature>
<reference evidence="2" key="1">
    <citation type="journal article" date="2021" name="Sci. Adv.">
        <title>The American lobster genome reveals insights on longevity, neural, and immune adaptations.</title>
        <authorList>
            <person name="Polinski J.M."/>
            <person name="Zimin A.V."/>
            <person name="Clark K.F."/>
            <person name="Kohn A.B."/>
            <person name="Sadowski N."/>
            <person name="Timp W."/>
            <person name="Ptitsyn A."/>
            <person name="Khanna P."/>
            <person name="Romanova D.Y."/>
            <person name="Williams P."/>
            <person name="Greenwood S.J."/>
            <person name="Moroz L.L."/>
            <person name="Walt D.R."/>
            <person name="Bodnar A.G."/>
        </authorList>
    </citation>
    <scope>NUCLEOTIDE SEQUENCE</scope>
    <source>
        <strain evidence="2">GMGI-L3</strain>
    </source>
</reference>
<dbReference type="InterPro" id="IPR002110">
    <property type="entry name" value="Ankyrin_rpt"/>
</dbReference>
<dbReference type="Pfam" id="PF00023">
    <property type="entry name" value="Ank"/>
    <property type="match status" value="1"/>
</dbReference>
<dbReference type="EMBL" id="JAHLQT010004419">
    <property type="protein sequence ID" value="KAG7176033.1"/>
    <property type="molecule type" value="Genomic_DNA"/>
</dbReference>
<dbReference type="PROSITE" id="PS50088">
    <property type="entry name" value="ANK_REPEAT"/>
    <property type="match status" value="1"/>
</dbReference>
<keyword evidence="3" id="KW-1185">Reference proteome</keyword>
<name>A0A8J5NAW1_HOMAM</name>
<dbReference type="Proteomes" id="UP000747542">
    <property type="component" value="Unassembled WGS sequence"/>
</dbReference>
<gene>
    <name evidence="2" type="primary">ASB12-L</name>
    <name evidence="2" type="ORF">Hamer_G016997</name>
</gene>
<keyword evidence="1" id="KW-0040">ANK repeat</keyword>
<protein>
    <submittedName>
        <fullName evidence="2">Ankyrin repeat and SOCS box protein 12-like</fullName>
    </submittedName>
</protein>
<dbReference type="PROSITE" id="PS50297">
    <property type="entry name" value="ANK_REP_REGION"/>
    <property type="match status" value="1"/>
</dbReference>
<dbReference type="SUPFAM" id="SSF48403">
    <property type="entry name" value="Ankyrin repeat"/>
    <property type="match status" value="1"/>
</dbReference>
<evidence type="ECO:0000313" key="3">
    <source>
        <dbReference type="Proteomes" id="UP000747542"/>
    </source>
</evidence>
<dbReference type="AlphaFoldDB" id="A0A8J5NAW1"/>